<dbReference type="Proteomes" id="UP000249794">
    <property type="component" value="Unassembled WGS sequence"/>
</dbReference>
<dbReference type="AlphaFoldDB" id="A0A2W4WZJ2"/>
<proteinExistence type="predicted"/>
<protein>
    <recommendedName>
        <fullName evidence="3">DUF2281 domain-containing protein</fullName>
    </recommendedName>
</protein>
<gene>
    <name evidence="1" type="ORF">DCF15_17795</name>
</gene>
<evidence type="ECO:0008006" key="3">
    <source>
        <dbReference type="Google" id="ProtNLM"/>
    </source>
</evidence>
<comment type="caution">
    <text evidence="1">The sequence shown here is derived from an EMBL/GenBank/DDBJ whole genome shotgun (WGS) entry which is preliminary data.</text>
</comment>
<reference evidence="2" key="1">
    <citation type="submission" date="2018-04" db="EMBL/GenBank/DDBJ databases">
        <authorList>
            <person name="Cornet L."/>
        </authorList>
    </citation>
    <scope>NUCLEOTIDE SEQUENCE [LARGE SCALE GENOMIC DNA]</scope>
</reference>
<organism evidence="1 2">
    <name type="scientific">Phormidesmis priestleyi</name>
    <dbReference type="NCBI Taxonomy" id="268141"/>
    <lineage>
        <taxon>Bacteria</taxon>
        <taxon>Bacillati</taxon>
        <taxon>Cyanobacteriota</taxon>
        <taxon>Cyanophyceae</taxon>
        <taxon>Leptolyngbyales</taxon>
        <taxon>Leptolyngbyaceae</taxon>
        <taxon>Phormidesmis</taxon>
    </lineage>
</organism>
<evidence type="ECO:0000313" key="2">
    <source>
        <dbReference type="Proteomes" id="UP000249794"/>
    </source>
</evidence>
<dbReference type="EMBL" id="QBMP01000235">
    <property type="protein sequence ID" value="PZO48547.1"/>
    <property type="molecule type" value="Genomic_DNA"/>
</dbReference>
<accession>A0A2W4WZJ2</accession>
<name>A0A2W4WZJ2_9CYAN</name>
<evidence type="ECO:0000313" key="1">
    <source>
        <dbReference type="EMBL" id="PZO48547.1"/>
    </source>
</evidence>
<sequence>MSSPSSPAITTVIKMLESLPAALQEKVVEQVREFIADLEDEERWQVSFEQTYEQLIASAQKAKREIAEGKSSPMDYEQL</sequence>
<reference evidence="1 2" key="2">
    <citation type="submission" date="2018-06" db="EMBL/GenBank/DDBJ databases">
        <title>Metagenomic assembly of (sub)arctic Cyanobacteria and their associated microbiome from non-axenic cultures.</title>
        <authorList>
            <person name="Baurain D."/>
        </authorList>
    </citation>
    <scope>NUCLEOTIDE SEQUENCE [LARGE SCALE GENOMIC DNA]</scope>
    <source>
        <strain evidence="1">ULC027bin1</strain>
    </source>
</reference>